<evidence type="ECO:0000313" key="2">
    <source>
        <dbReference type="Proteomes" id="UP000236161"/>
    </source>
</evidence>
<dbReference type="PANTHER" id="PTHR45719:SF7">
    <property type="entry name" value="OS01G0201100 PROTEIN"/>
    <property type="match status" value="1"/>
</dbReference>
<name>A0A2I0B9Y9_9ASPA</name>
<protein>
    <submittedName>
        <fullName evidence="1">Uncharacterized protein</fullName>
    </submittedName>
</protein>
<dbReference type="OrthoDB" id="2019572at2759"/>
<reference evidence="1 2" key="1">
    <citation type="journal article" date="2017" name="Nature">
        <title>The Apostasia genome and the evolution of orchids.</title>
        <authorList>
            <person name="Zhang G.Q."/>
            <person name="Liu K.W."/>
            <person name="Li Z."/>
            <person name="Lohaus R."/>
            <person name="Hsiao Y.Y."/>
            <person name="Niu S.C."/>
            <person name="Wang J.Y."/>
            <person name="Lin Y.C."/>
            <person name="Xu Q."/>
            <person name="Chen L.J."/>
            <person name="Yoshida K."/>
            <person name="Fujiwara S."/>
            <person name="Wang Z.W."/>
            <person name="Zhang Y.Q."/>
            <person name="Mitsuda N."/>
            <person name="Wang M."/>
            <person name="Liu G.H."/>
            <person name="Pecoraro L."/>
            <person name="Huang H.X."/>
            <person name="Xiao X.J."/>
            <person name="Lin M."/>
            <person name="Wu X.Y."/>
            <person name="Wu W.L."/>
            <person name="Chen Y.Y."/>
            <person name="Chang S.B."/>
            <person name="Sakamoto S."/>
            <person name="Ohme-Takagi M."/>
            <person name="Yagi M."/>
            <person name="Zeng S.J."/>
            <person name="Shen C.Y."/>
            <person name="Yeh C.M."/>
            <person name="Luo Y.B."/>
            <person name="Tsai W.C."/>
            <person name="Van de Peer Y."/>
            <person name="Liu Z.J."/>
        </authorList>
    </citation>
    <scope>NUCLEOTIDE SEQUENCE [LARGE SCALE GENOMIC DNA]</scope>
    <source>
        <strain evidence="2">cv. Shenzhen</strain>
        <tissue evidence="1">Stem</tissue>
    </source>
</reference>
<dbReference type="Proteomes" id="UP000236161">
    <property type="component" value="Unassembled WGS sequence"/>
</dbReference>
<accession>A0A2I0B9Y9</accession>
<dbReference type="AlphaFoldDB" id="A0A2I0B9Y9"/>
<organism evidence="1 2">
    <name type="scientific">Apostasia shenzhenica</name>
    <dbReference type="NCBI Taxonomy" id="1088818"/>
    <lineage>
        <taxon>Eukaryota</taxon>
        <taxon>Viridiplantae</taxon>
        <taxon>Streptophyta</taxon>
        <taxon>Embryophyta</taxon>
        <taxon>Tracheophyta</taxon>
        <taxon>Spermatophyta</taxon>
        <taxon>Magnoliopsida</taxon>
        <taxon>Liliopsida</taxon>
        <taxon>Asparagales</taxon>
        <taxon>Orchidaceae</taxon>
        <taxon>Apostasioideae</taxon>
        <taxon>Apostasia</taxon>
    </lineage>
</organism>
<dbReference type="InterPro" id="IPR044610">
    <property type="entry name" value="GLCAT14A/B/C"/>
</dbReference>
<dbReference type="STRING" id="1088818.A0A2I0B9Y9"/>
<dbReference type="EMBL" id="KZ451903">
    <property type="protein sequence ID" value="PKA64615.1"/>
    <property type="molecule type" value="Genomic_DNA"/>
</dbReference>
<gene>
    <name evidence="1" type="ORF">AXF42_Ash007361</name>
</gene>
<keyword evidence="2" id="KW-1185">Reference proteome</keyword>
<proteinExistence type="predicted"/>
<sequence length="208" mass="23342">MEREAESSASDHRPRALQVQEVRSLLGQRKQRIANCIQAFHRICMDTAFSRVCRILCLGLGQSAKNTPHVLCQLPISFRRLLPNCIICNTPQFIPTLVNHDLRYISWDEPPGQHPRFLAMDDVPGMIRSNAPFARKFKPGDQALDVIDMALLGRKNGSFVNGGWCSRSSNCSQVGDTDMLKPGPGAQRLAALLQKMVRLRMLDQEKCT</sequence>
<dbReference type="GO" id="GO:0015020">
    <property type="term" value="F:glucuronosyltransferase activity"/>
    <property type="evidence" value="ECO:0007669"/>
    <property type="project" value="InterPro"/>
</dbReference>
<dbReference type="PANTHER" id="PTHR45719">
    <property type="entry name" value="GLYCOSYLTRANSFERASE"/>
    <property type="match status" value="1"/>
</dbReference>
<evidence type="ECO:0000313" key="1">
    <source>
        <dbReference type="EMBL" id="PKA64615.1"/>
    </source>
</evidence>